<dbReference type="SMART" id="SM00248">
    <property type="entry name" value="ANK"/>
    <property type="match status" value="5"/>
</dbReference>
<dbReference type="SUPFAM" id="SSF48452">
    <property type="entry name" value="TPR-like"/>
    <property type="match status" value="1"/>
</dbReference>
<evidence type="ECO:0000256" key="3">
    <source>
        <dbReference type="SAM" id="MobiDB-lite"/>
    </source>
</evidence>
<sequence length="745" mass="84373">MAKNSLPGLCSDCMTRCARLTFLFQKVDDDDDDGSEAVYGLLRRVKRLSNALSALSIIISQHGSSDYLDSLYDETKSVLQYCRKACSVLEEEVLEDSVPDMHSLISGERVRICIKSRDAKVLDLLMEVYENVITLLAVVILGSSGRTSSSFKKTYRKHSQSARRGMKKFQSSLQKHFDTHHRDDTLVDRIFDEDNDSHVISGLNLLLEEMEDTFQSRDDASIRSRRSTRRSVRYSKLSSSSESSDDSDDYIPKRQKERTRKSSEKQVESEGLQSQILKLAEEKALAAYASGNYTEAEPNLRRCIEDNSPRKQKTGLSKTIEEWRYMLAWILWQRKEGDEAIDLLTPVASSRSAPDMTRMDARHLMAIILFDRKEFQQAEMYCMEAIDMKKNKLGKSHQSFRDSTSLLSSIYRAQNKTNDTELLKAWASTQEENDFRALVDTAKGYYDKQQLTKAEEVVLQWVDTQVGDQDLNRTVWYEGKHRGIWGPNDMKWRDAFRKSLQQSFACAFLGYTKGCSMLHILAALDQPFLLEILLDQYAAINAETEKTHFTPLGIAISGHSSQAVEYLVKRGADVHTKYFTDRSILEISANSSELDLILSQPGWDLDANLRMIAETPRMLSVRSIVEALISKGADIETKYGDGQTTPLLKACQTRSEYDAKEIITPLLEAGANPNVSVRGYIGKNTSIDMTPLVYAAKNNFTGCVELLLQYGSELPGYLIRKPHKVNNNDAVQLVMEAHRKRVNGA</sequence>
<dbReference type="Gene3D" id="1.25.40.10">
    <property type="entry name" value="Tetratricopeptide repeat domain"/>
    <property type="match status" value="1"/>
</dbReference>
<dbReference type="EMBL" id="KV878216">
    <property type="protein sequence ID" value="OJJ30851.1"/>
    <property type="molecule type" value="Genomic_DNA"/>
</dbReference>
<dbReference type="RefSeq" id="XP_040684528.1">
    <property type="nucleotide sequence ID" value="XM_040831438.1"/>
</dbReference>
<reference evidence="5" key="1">
    <citation type="journal article" date="2017" name="Genome Biol.">
        <title>Comparative genomics reveals high biological diversity and specific adaptations in the industrially and medically important fungal genus Aspergillus.</title>
        <authorList>
            <person name="de Vries R.P."/>
            <person name="Riley R."/>
            <person name="Wiebenga A."/>
            <person name="Aguilar-Osorio G."/>
            <person name="Amillis S."/>
            <person name="Uchima C.A."/>
            <person name="Anderluh G."/>
            <person name="Asadollahi M."/>
            <person name="Askin M."/>
            <person name="Barry K."/>
            <person name="Battaglia E."/>
            <person name="Bayram O."/>
            <person name="Benocci T."/>
            <person name="Braus-Stromeyer S.A."/>
            <person name="Caldana C."/>
            <person name="Canovas D."/>
            <person name="Cerqueira G.C."/>
            <person name="Chen F."/>
            <person name="Chen W."/>
            <person name="Choi C."/>
            <person name="Clum A."/>
            <person name="Dos Santos R.A."/>
            <person name="Damasio A.R."/>
            <person name="Diallinas G."/>
            <person name="Emri T."/>
            <person name="Fekete E."/>
            <person name="Flipphi M."/>
            <person name="Freyberg S."/>
            <person name="Gallo A."/>
            <person name="Gournas C."/>
            <person name="Habgood R."/>
            <person name="Hainaut M."/>
            <person name="Harispe M.L."/>
            <person name="Henrissat B."/>
            <person name="Hilden K.S."/>
            <person name="Hope R."/>
            <person name="Hossain A."/>
            <person name="Karabika E."/>
            <person name="Karaffa L."/>
            <person name="Karanyi Z."/>
            <person name="Krasevec N."/>
            <person name="Kuo A."/>
            <person name="Kusch H."/>
            <person name="LaButti K."/>
            <person name="Lagendijk E.L."/>
            <person name="Lapidus A."/>
            <person name="Levasseur A."/>
            <person name="Lindquist E."/>
            <person name="Lipzen A."/>
            <person name="Logrieco A.F."/>
            <person name="MacCabe A."/>
            <person name="Maekelae M.R."/>
            <person name="Malavazi I."/>
            <person name="Melin P."/>
            <person name="Meyer V."/>
            <person name="Mielnichuk N."/>
            <person name="Miskei M."/>
            <person name="Molnar A.P."/>
            <person name="Mule G."/>
            <person name="Ngan C.Y."/>
            <person name="Orejas M."/>
            <person name="Orosz E."/>
            <person name="Ouedraogo J.P."/>
            <person name="Overkamp K.M."/>
            <person name="Park H.-S."/>
            <person name="Perrone G."/>
            <person name="Piumi F."/>
            <person name="Punt P.J."/>
            <person name="Ram A.F."/>
            <person name="Ramon A."/>
            <person name="Rauscher S."/>
            <person name="Record E."/>
            <person name="Riano-Pachon D.M."/>
            <person name="Robert V."/>
            <person name="Roehrig J."/>
            <person name="Ruller R."/>
            <person name="Salamov A."/>
            <person name="Salih N.S."/>
            <person name="Samson R.A."/>
            <person name="Sandor E."/>
            <person name="Sanguinetti M."/>
            <person name="Schuetze T."/>
            <person name="Sepcic K."/>
            <person name="Shelest E."/>
            <person name="Sherlock G."/>
            <person name="Sophianopoulou V."/>
            <person name="Squina F.M."/>
            <person name="Sun H."/>
            <person name="Susca A."/>
            <person name="Todd R.B."/>
            <person name="Tsang A."/>
            <person name="Unkles S.E."/>
            <person name="van de Wiele N."/>
            <person name="van Rossen-Uffink D."/>
            <person name="Oliveira J.V."/>
            <person name="Vesth T.C."/>
            <person name="Visser J."/>
            <person name="Yu J.-H."/>
            <person name="Zhou M."/>
            <person name="Andersen M.R."/>
            <person name="Archer D.B."/>
            <person name="Baker S.E."/>
            <person name="Benoit I."/>
            <person name="Brakhage A.A."/>
            <person name="Braus G.H."/>
            <person name="Fischer R."/>
            <person name="Frisvad J.C."/>
            <person name="Goldman G.H."/>
            <person name="Houbraken J."/>
            <person name="Oakley B."/>
            <person name="Pocsi I."/>
            <person name="Scazzocchio C."/>
            <person name="Seiboth B."/>
            <person name="vanKuyk P.A."/>
            <person name="Wortman J."/>
            <person name="Dyer P.S."/>
            <person name="Grigoriev I.V."/>
        </authorList>
    </citation>
    <scope>NUCLEOTIDE SEQUENCE [LARGE SCALE GENOMIC DNA]</scope>
    <source>
        <strain evidence="5">DTO 134E9</strain>
    </source>
</reference>
<evidence type="ECO:0000256" key="2">
    <source>
        <dbReference type="ARBA" id="ARBA00023043"/>
    </source>
</evidence>
<proteinExistence type="predicted"/>
<dbReference type="Pfam" id="PF13374">
    <property type="entry name" value="TPR_10"/>
    <property type="match status" value="1"/>
</dbReference>
<dbReference type="InterPro" id="IPR002110">
    <property type="entry name" value="Ankyrin_rpt"/>
</dbReference>
<evidence type="ECO:0000313" key="4">
    <source>
        <dbReference type="EMBL" id="OJJ30851.1"/>
    </source>
</evidence>
<dbReference type="InterPro" id="IPR011990">
    <property type="entry name" value="TPR-like_helical_dom_sf"/>
</dbReference>
<keyword evidence="2" id="KW-0040">ANK repeat</keyword>
<feature type="compositionally biased region" description="Basic residues" evidence="3">
    <location>
        <begin position="223"/>
        <end position="233"/>
    </location>
</feature>
<feature type="region of interest" description="Disordered" evidence="3">
    <location>
        <begin position="216"/>
        <end position="273"/>
    </location>
</feature>
<accession>A0A1L9R7F5</accession>
<dbReference type="PANTHER" id="PTHR24189:SF50">
    <property type="entry name" value="ANKYRIN REPEAT AND SOCS BOX PROTEIN 2"/>
    <property type="match status" value="1"/>
</dbReference>
<protein>
    <submittedName>
        <fullName evidence="4">Uncharacterized protein</fullName>
    </submittedName>
</protein>
<dbReference type="Pfam" id="PF12796">
    <property type="entry name" value="Ank_2"/>
    <property type="match status" value="1"/>
</dbReference>
<dbReference type="Proteomes" id="UP000184383">
    <property type="component" value="Unassembled WGS sequence"/>
</dbReference>
<dbReference type="GeneID" id="63747286"/>
<dbReference type="STRING" id="1073089.A0A1L9R7F5"/>
<dbReference type="OrthoDB" id="20052at2759"/>
<evidence type="ECO:0000313" key="5">
    <source>
        <dbReference type="Proteomes" id="UP000184383"/>
    </source>
</evidence>
<dbReference type="Gene3D" id="1.25.40.20">
    <property type="entry name" value="Ankyrin repeat-containing domain"/>
    <property type="match status" value="1"/>
</dbReference>
<dbReference type="PANTHER" id="PTHR24189">
    <property type="entry name" value="MYOTROPHIN"/>
    <property type="match status" value="1"/>
</dbReference>
<dbReference type="InterPro" id="IPR036770">
    <property type="entry name" value="Ankyrin_rpt-contain_sf"/>
</dbReference>
<gene>
    <name evidence="4" type="ORF">ASPWEDRAFT_175955</name>
</gene>
<keyword evidence="1" id="KW-0677">Repeat</keyword>
<keyword evidence="5" id="KW-1185">Reference proteome</keyword>
<feature type="compositionally biased region" description="Basic and acidic residues" evidence="3">
    <location>
        <begin position="250"/>
        <end position="268"/>
    </location>
</feature>
<evidence type="ECO:0000256" key="1">
    <source>
        <dbReference type="ARBA" id="ARBA00022737"/>
    </source>
</evidence>
<dbReference type="VEuPathDB" id="FungiDB:ASPWEDRAFT_175955"/>
<dbReference type="SUPFAM" id="SSF48403">
    <property type="entry name" value="Ankyrin repeat"/>
    <property type="match status" value="1"/>
</dbReference>
<organism evidence="4 5">
    <name type="scientific">Aspergillus wentii DTO 134E9</name>
    <dbReference type="NCBI Taxonomy" id="1073089"/>
    <lineage>
        <taxon>Eukaryota</taxon>
        <taxon>Fungi</taxon>
        <taxon>Dikarya</taxon>
        <taxon>Ascomycota</taxon>
        <taxon>Pezizomycotina</taxon>
        <taxon>Eurotiomycetes</taxon>
        <taxon>Eurotiomycetidae</taxon>
        <taxon>Eurotiales</taxon>
        <taxon>Aspergillaceae</taxon>
        <taxon>Aspergillus</taxon>
        <taxon>Aspergillus subgen. Cremei</taxon>
    </lineage>
</organism>
<dbReference type="InterPro" id="IPR050745">
    <property type="entry name" value="Multifunctional_regulatory"/>
</dbReference>
<dbReference type="AlphaFoldDB" id="A0A1L9R7F5"/>
<name>A0A1L9R7F5_ASPWE</name>